<keyword evidence="4 6" id="KW-0472">Membrane</keyword>
<feature type="transmembrane region" description="Helical" evidence="6">
    <location>
        <begin position="142"/>
        <end position="158"/>
    </location>
</feature>
<dbReference type="GO" id="GO:0006874">
    <property type="term" value="P:intracellular calcium ion homeostasis"/>
    <property type="evidence" value="ECO:0007669"/>
    <property type="project" value="TreeGrafter"/>
</dbReference>
<dbReference type="InterPro" id="IPR004837">
    <property type="entry name" value="NaCa_Exmemb"/>
</dbReference>
<dbReference type="AlphaFoldDB" id="A0A936ZIG5"/>
<dbReference type="Proteomes" id="UP000613011">
    <property type="component" value="Unassembled WGS sequence"/>
</dbReference>
<comment type="subcellular location">
    <subcellularLocation>
        <location evidence="1">Membrane</location>
        <topology evidence="1">Multi-pass membrane protein</topology>
    </subcellularLocation>
</comment>
<evidence type="ECO:0000259" key="7">
    <source>
        <dbReference type="Pfam" id="PF01699"/>
    </source>
</evidence>
<comment type="caution">
    <text evidence="8">The sequence shown here is derived from an EMBL/GenBank/DDBJ whole genome shotgun (WGS) entry which is preliminary data.</text>
</comment>
<evidence type="ECO:0000256" key="3">
    <source>
        <dbReference type="ARBA" id="ARBA00022989"/>
    </source>
</evidence>
<accession>A0A936ZIG5</accession>
<dbReference type="InterPro" id="IPR004481">
    <property type="entry name" value="K/Na/Ca-exchanger"/>
</dbReference>
<dbReference type="EMBL" id="JAEQNA010000005">
    <property type="protein sequence ID" value="MBL0421512.1"/>
    <property type="molecule type" value="Genomic_DNA"/>
</dbReference>
<feature type="domain" description="Sodium/calcium exchanger membrane region" evidence="7">
    <location>
        <begin position="198"/>
        <end position="338"/>
    </location>
</feature>
<feature type="transmembrane region" description="Helical" evidence="6">
    <location>
        <begin position="45"/>
        <end position="67"/>
    </location>
</feature>
<keyword evidence="3 6" id="KW-1133">Transmembrane helix</keyword>
<name>A0A936ZIG5_9BURK</name>
<dbReference type="GO" id="GO:0005886">
    <property type="term" value="C:plasma membrane"/>
    <property type="evidence" value="ECO:0007669"/>
    <property type="project" value="TreeGrafter"/>
</dbReference>
<evidence type="ECO:0000256" key="6">
    <source>
        <dbReference type="SAM" id="Phobius"/>
    </source>
</evidence>
<evidence type="ECO:0000313" key="9">
    <source>
        <dbReference type="Proteomes" id="UP000613011"/>
    </source>
</evidence>
<feature type="region of interest" description="Disordered" evidence="5">
    <location>
        <begin position="167"/>
        <end position="188"/>
    </location>
</feature>
<proteinExistence type="predicted"/>
<feature type="transmembrane region" description="Helical" evidence="6">
    <location>
        <begin position="6"/>
        <end position="25"/>
    </location>
</feature>
<keyword evidence="2 6" id="KW-0812">Transmembrane</keyword>
<dbReference type="PANTHER" id="PTHR10846:SF8">
    <property type="entry name" value="INNER MEMBRANE PROTEIN YRBG"/>
    <property type="match status" value="1"/>
</dbReference>
<gene>
    <name evidence="8" type="ORF">JI739_14230</name>
</gene>
<organism evidence="8 9">
    <name type="scientific">Ramlibacter aurantiacus</name>
    <dbReference type="NCBI Taxonomy" id="2801330"/>
    <lineage>
        <taxon>Bacteria</taxon>
        <taxon>Pseudomonadati</taxon>
        <taxon>Pseudomonadota</taxon>
        <taxon>Betaproteobacteria</taxon>
        <taxon>Burkholderiales</taxon>
        <taxon>Comamonadaceae</taxon>
        <taxon>Ramlibacter</taxon>
    </lineage>
</organism>
<protein>
    <submittedName>
        <fullName evidence="8">Sodium:calcium antiporter</fullName>
    </submittedName>
</protein>
<feature type="transmembrane region" description="Helical" evidence="6">
    <location>
        <begin position="111"/>
        <end position="130"/>
    </location>
</feature>
<dbReference type="Gene3D" id="1.20.1420.30">
    <property type="entry name" value="NCX, central ion-binding region"/>
    <property type="match status" value="1"/>
</dbReference>
<feature type="compositionally biased region" description="Basic and acidic residues" evidence="5">
    <location>
        <begin position="178"/>
        <end position="188"/>
    </location>
</feature>
<evidence type="ECO:0000256" key="5">
    <source>
        <dbReference type="SAM" id="MobiDB-lite"/>
    </source>
</evidence>
<dbReference type="RefSeq" id="WP_201684590.1">
    <property type="nucleotide sequence ID" value="NZ_JAEQNA010000005.1"/>
</dbReference>
<dbReference type="GO" id="GO:0008273">
    <property type="term" value="F:calcium, potassium:sodium antiporter activity"/>
    <property type="evidence" value="ECO:0007669"/>
    <property type="project" value="TreeGrafter"/>
</dbReference>
<feature type="transmembrane region" description="Helical" evidence="6">
    <location>
        <begin position="324"/>
        <end position="343"/>
    </location>
</feature>
<evidence type="ECO:0000256" key="1">
    <source>
        <dbReference type="ARBA" id="ARBA00004141"/>
    </source>
</evidence>
<evidence type="ECO:0000313" key="8">
    <source>
        <dbReference type="EMBL" id="MBL0421512.1"/>
    </source>
</evidence>
<sequence length="344" mass="36134">MFEELPLWVNLLLFAASAAAVWLSAVQLTRAVEAIAARTGMGQEIAGVLLLGGVTSLPELAVAVTATTRGSPALTINDLLGSAAINVLLLVFADALIRGRALTSVQGSPKVLLIGVLGVIVMAIVVAPTVTGDTLLWGMGRWSWVSLVVFAGAIWFMGNSQAPRGWSPLDHGQPLRKTQREDEGSRDGRLRSRVMRAIASGAGVLVSGFVLASTGEAVAEGTGLGTSFFGVVVLAFATSLPEASTVFTAVRMKRYEMAMSDVLGTNIFNVTIIALVDALHDGEPVLLETGRFASFSALLALVLTGLFLIGLIERRDRTVGRLGVDSILALIAYTGGLFVLYALR</sequence>
<keyword evidence="9" id="KW-1185">Reference proteome</keyword>
<dbReference type="InterPro" id="IPR044880">
    <property type="entry name" value="NCX_ion-bd_dom_sf"/>
</dbReference>
<reference evidence="8" key="1">
    <citation type="submission" date="2021-01" db="EMBL/GenBank/DDBJ databases">
        <title>Ramlibacter sp. strain AW1 16S ribosomal RNA gene Genome sequencing and assembly.</title>
        <authorList>
            <person name="Kang M."/>
        </authorList>
    </citation>
    <scope>NUCLEOTIDE SEQUENCE</scope>
    <source>
        <strain evidence="8">AW1</strain>
    </source>
</reference>
<evidence type="ECO:0000256" key="2">
    <source>
        <dbReference type="ARBA" id="ARBA00022692"/>
    </source>
</evidence>
<feature type="transmembrane region" description="Helical" evidence="6">
    <location>
        <begin position="262"/>
        <end position="280"/>
    </location>
</feature>
<feature type="transmembrane region" description="Helical" evidence="6">
    <location>
        <begin position="292"/>
        <end position="312"/>
    </location>
</feature>
<feature type="transmembrane region" description="Helical" evidence="6">
    <location>
        <begin position="194"/>
        <end position="215"/>
    </location>
</feature>
<dbReference type="Pfam" id="PF01699">
    <property type="entry name" value="Na_Ca_ex"/>
    <property type="match status" value="2"/>
</dbReference>
<feature type="domain" description="Sodium/calcium exchanger membrane region" evidence="7">
    <location>
        <begin position="11"/>
        <end position="151"/>
    </location>
</feature>
<dbReference type="GO" id="GO:0005262">
    <property type="term" value="F:calcium channel activity"/>
    <property type="evidence" value="ECO:0007669"/>
    <property type="project" value="TreeGrafter"/>
</dbReference>
<feature type="transmembrane region" description="Helical" evidence="6">
    <location>
        <begin position="227"/>
        <end position="250"/>
    </location>
</feature>
<evidence type="ECO:0000256" key="4">
    <source>
        <dbReference type="ARBA" id="ARBA00023136"/>
    </source>
</evidence>
<dbReference type="PANTHER" id="PTHR10846">
    <property type="entry name" value="SODIUM/POTASSIUM/CALCIUM EXCHANGER"/>
    <property type="match status" value="1"/>
</dbReference>
<feature type="transmembrane region" description="Helical" evidence="6">
    <location>
        <begin position="79"/>
        <end position="99"/>
    </location>
</feature>